<dbReference type="RefSeq" id="WP_203982459.1">
    <property type="nucleotide sequence ID" value="NZ_BOOU01000012.1"/>
</dbReference>
<evidence type="ECO:0000313" key="2">
    <source>
        <dbReference type="EMBL" id="GII75813.1"/>
    </source>
</evidence>
<comment type="caution">
    <text evidence="2">The sequence shown here is derived from an EMBL/GenBank/DDBJ whole genome shotgun (WGS) entry which is preliminary data.</text>
</comment>
<evidence type="ECO:0008006" key="4">
    <source>
        <dbReference type="Google" id="ProtNLM"/>
    </source>
</evidence>
<gene>
    <name evidence="2" type="ORF">Sru01_07950</name>
</gene>
<dbReference type="AlphaFoldDB" id="A0A919QXT7"/>
<evidence type="ECO:0000313" key="3">
    <source>
        <dbReference type="Proteomes" id="UP000655287"/>
    </source>
</evidence>
<proteinExistence type="predicted"/>
<organism evidence="2 3">
    <name type="scientific">Sphaerisporangium rufum</name>
    <dbReference type="NCBI Taxonomy" id="1381558"/>
    <lineage>
        <taxon>Bacteria</taxon>
        <taxon>Bacillati</taxon>
        <taxon>Actinomycetota</taxon>
        <taxon>Actinomycetes</taxon>
        <taxon>Streptosporangiales</taxon>
        <taxon>Streptosporangiaceae</taxon>
        <taxon>Sphaerisporangium</taxon>
    </lineage>
</organism>
<keyword evidence="3" id="KW-1185">Reference proteome</keyword>
<feature type="compositionally biased region" description="Low complexity" evidence="1">
    <location>
        <begin position="448"/>
        <end position="457"/>
    </location>
</feature>
<protein>
    <recommendedName>
        <fullName evidence="4">CDP-Glycerol:Poly(Glycerophosphate) glycerophosphotransferase</fullName>
    </recommendedName>
</protein>
<sequence>MTCGQEQLRGPFSPEATAAETHGVRRTAVMVAHHLAGATRLMDHAPLIEEDRRIQVVYTVPPSSRLARGAHEFLSTTGALVMPWAQAAETPFDLAVAAGQGMLDRLRAPVMTVFHGAGPNYYVPREAGYGPPAPQAVNGLGLQGMTMHGRVIPAAIMLGHEDHRRVLAEECPAALPAAVVAGDLCFDRLLAGLPHRAAYRAALGVGPGQRLLMVSSHFGADSLLARHPDLLVRLAGGAAGAGVRVVVVLHPNTWVVHGRRQIRSWFSAGTRAGAVLLPPEEGWRAALVAADVLLADRSSIAVYGAALGRPVLLAPFAARNVLPGSAFARLASVAEPLAPGTPIPAQLDRAAARWSPDTTTRMRAALTSLPGGAADVLRRTMYRLLGLPEPPGVLPAAPPPMPVPIPVDVPIPTPGTTPVTGTAPVTGTTPMAGTIPIAGAAPIAGTAPAAGPVAVPGRRSVAPPAPDAGTGGHR</sequence>
<feature type="region of interest" description="Disordered" evidence="1">
    <location>
        <begin position="448"/>
        <end position="474"/>
    </location>
</feature>
<evidence type="ECO:0000256" key="1">
    <source>
        <dbReference type="SAM" id="MobiDB-lite"/>
    </source>
</evidence>
<dbReference type="EMBL" id="BOOU01000012">
    <property type="protein sequence ID" value="GII75813.1"/>
    <property type="molecule type" value="Genomic_DNA"/>
</dbReference>
<name>A0A919QXT7_9ACTN</name>
<dbReference type="SUPFAM" id="SSF53756">
    <property type="entry name" value="UDP-Glycosyltransferase/glycogen phosphorylase"/>
    <property type="match status" value="1"/>
</dbReference>
<reference evidence="2" key="1">
    <citation type="submission" date="2021-01" db="EMBL/GenBank/DDBJ databases">
        <title>Whole genome shotgun sequence of Sphaerisporangium rufum NBRC 109079.</title>
        <authorList>
            <person name="Komaki H."/>
            <person name="Tamura T."/>
        </authorList>
    </citation>
    <scope>NUCLEOTIDE SEQUENCE</scope>
    <source>
        <strain evidence="2">NBRC 109079</strain>
    </source>
</reference>
<dbReference type="Proteomes" id="UP000655287">
    <property type="component" value="Unassembled WGS sequence"/>
</dbReference>
<accession>A0A919QXT7</accession>